<organism evidence="3 4">
    <name type="scientific">Peribacillus simplex</name>
    <dbReference type="NCBI Taxonomy" id="1478"/>
    <lineage>
        <taxon>Bacteria</taxon>
        <taxon>Bacillati</taxon>
        <taxon>Bacillota</taxon>
        <taxon>Bacilli</taxon>
        <taxon>Bacillales</taxon>
        <taxon>Bacillaceae</taxon>
        <taxon>Peribacillus</taxon>
    </lineage>
</organism>
<evidence type="ECO:0000313" key="4">
    <source>
        <dbReference type="Proteomes" id="UP000182110"/>
    </source>
</evidence>
<dbReference type="InterPro" id="IPR003675">
    <property type="entry name" value="Rce1/LyrA-like_dom"/>
</dbReference>
<feature type="transmembrane region" description="Helical" evidence="1">
    <location>
        <begin position="247"/>
        <end position="266"/>
    </location>
</feature>
<keyword evidence="1" id="KW-0812">Transmembrane</keyword>
<keyword evidence="1" id="KW-0472">Membrane</keyword>
<comment type="caution">
    <text evidence="3">The sequence shown here is derived from an EMBL/GenBank/DDBJ whole genome shotgun (WGS) entry which is preliminary data.</text>
</comment>
<evidence type="ECO:0000259" key="2">
    <source>
        <dbReference type="Pfam" id="PF02517"/>
    </source>
</evidence>
<keyword evidence="4" id="KW-1185">Reference proteome</keyword>
<feature type="transmembrane region" description="Helical" evidence="1">
    <location>
        <begin position="6"/>
        <end position="22"/>
    </location>
</feature>
<protein>
    <submittedName>
        <fullName evidence="3">Sporulation killing factor biosynthesis and export</fullName>
    </submittedName>
</protein>
<proteinExistence type="predicted"/>
<evidence type="ECO:0000313" key="3">
    <source>
        <dbReference type="EMBL" id="CEG33977.1"/>
    </source>
</evidence>
<sequence>MNIILLSLLGVIGFVLFLKYRPKSYESILIDKEEAINISTRHIKKLTNIDVSDWQPYCMYWYDRETVNRLHNLNMLNRLRTTLYKWGIIESWRIRFVSQNKSISIGINADKEIVFMHVDVRSQEMGTNEINIQSPLDVIKALTVNNSGIWSKVKSTGEGERKEDFSNIRTYWYILEEEELRMKISIQVQENVIIGILSDTEILTSNMGEIVKKEFGESALNLSGFIGSFIATIIGILLLIFTDNAVYLKTPIIITLFTIVGVLLTCKEDISMGIINSFDSRLSVKSVYLIGIISAIMGSIAYGCVTFITSLTGINLATVLELPLFENVGMQVLTGVLISFISLGLFSSIFHYMDKNNLIRISPELSDRSSYLSGFKLKQSLSISLQSSVTEEVIFRLLGISTLLWLFNNNLLAVTITSVLWSLLHQGSGYNPRFIRWIQLVLFGFILGFTYLYYGFLAALITHFVHNFIVLSIPLIYYKIQMKAGKVENTHNIQY</sequence>
<feature type="transmembrane region" description="Helical" evidence="1">
    <location>
        <begin position="460"/>
        <end position="478"/>
    </location>
</feature>
<feature type="domain" description="CAAX prenyl protease 2/Lysostaphin resistance protein A-like" evidence="2">
    <location>
        <begin position="380"/>
        <end position="469"/>
    </location>
</feature>
<dbReference type="EMBL" id="CCXW01000001">
    <property type="protein sequence ID" value="CEG33977.1"/>
    <property type="molecule type" value="Genomic_DNA"/>
</dbReference>
<dbReference type="Pfam" id="PF02517">
    <property type="entry name" value="Rce1-like"/>
    <property type="match status" value="1"/>
</dbReference>
<keyword evidence="1" id="KW-1133">Transmembrane helix</keyword>
<reference evidence="3 4" key="1">
    <citation type="journal article" date="2014" name="Genome Announc.">
        <title>Genome Sequence of Bacillus simplex Strain P558, Isolated from a Human Fecal Sample.</title>
        <authorList>
            <person name="Croce O."/>
            <person name="Hugon P."/>
            <person name="Lagier J.C."/>
            <person name="Bibi F."/>
            <person name="Robert C."/>
            <person name="Azhar E.I."/>
            <person name="Raoult D."/>
            <person name="Fournier P.E."/>
        </authorList>
    </citation>
    <scope>NUCLEOTIDE SEQUENCE [LARGE SCALE GENOMIC DNA]</scope>
    <source>
        <strain evidence="3 4">P558</strain>
    </source>
</reference>
<evidence type="ECO:0000256" key="1">
    <source>
        <dbReference type="SAM" id="Phobius"/>
    </source>
</evidence>
<dbReference type="RefSeq" id="WP_048689063.1">
    <property type="nucleotide sequence ID" value="NZ_CCXW01000001.1"/>
</dbReference>
<dbReference type="Proteomes" id="UP000182110">
    <property type="component" value="Unassembled WGS sequence"/>
</dbReference>
<dbReference type="GO" id="GO:0080120">
    <property type="term" value="P:CAAX-box protein maturation"/>
    <property type="evidence" value="ECO:0007669"/>
    <property type="project" value="UniProtKB-ARBA"/>
</dbReference>
<name>A0AAN2PJX7_9BACI</name>
<accession>A0AAN2PJX7</accession>
<feature type="transmembrane region" description="Helical" evidence="1">
    <location>
        <begin position="287"/>
        <end position="308"/>
    </location>
</feature>
<feature type="transmembrane region" description="Helical" evidence="1">
    <location>
        <begin position="328"/>
        <end position="350"/>
    </location>
</feature>
<feature type="transmembrane region" description="Helical" evidence="1">
    <location>
        <begin position="219"/>
        <end position="241"/>
    </location>
</feature>
<dbReference type="GO" id="GO:0004175">
    <property type="term" value="F:endopeptidase activity"/>
    <property type="evidence" value="ECO:0007669"/>
    <property type="project" value="UniProtKB-ARBA"/>
</dbReference>
<dbReference type="AlphaFoldDB" id="A0AAN2PJX7"/>
<gene>
    <name evidence="3" type="primary">skfC</name>
    <name evidence="3" type="ORF">BN1180_04165</name>
</gene>
<feature type="transmembrane region" description="Helical" evidence="1">
    <location>
        <begin position="434"/>
        <end position="454"/>
    </location>
</feature>